<accession>A0A9I9CUR0</accession>
<keyword evidence="5" id="KW-0378">Hydrolase</keyword>
<evidence type="ECO:0000256" key="7">
    <source>
        <dbReference type="ARBA" id="ARBA00023098"/>
    </source>
</evidence>
<organism evidence="9">
    <name type="scientific">Cucumis melo</name>
    <name type="common">Muskmelon</name>
    <dbReference type="NCBI Taxonomy" id="3656"/>
    <lineage>
        <taxon>Eukaryota</taxon>
        <taxon>Viridiplantae</taxon>
        <taxon>Streptophyta</taxon>
        <taxon>Embryophyta</taxon>
        <taxon>Tracheophyta</taxon>
        <taxon>Spermatophyta</taxon>
        <taxon>Magnoliopsida</taxon>
        <taxon>eudicotyledons</taxon>
        <taxon>Gunneridae</taxon>
        <taxon>Pentapetalae</taxon>
        <taxon>rosids</taxon>
        <taxon>fabids</taxon>
        <taxon>Cucurbitales</taxon>
        <taxon>Cucurbitaceae</taxon>
        <taxon>Benincaseae</taxon>
        <taxon>Cucumis</taxon>
    </lineage>
</organism>
<feature type="signal peptide" evidence="8">
    <location>
        <begin position="1"/>
        <end position="28"/>
    </location>
</feature>
<keyword evidence="3" id="KW-0964">Secreted</keyword>
<proteinExistence type="inferred from homology"/>
<evidence type="ECO:0000256" key="8">
    <source>
        <dbReference type="SAM" id="SignalP"/>
    </source>
</evidence>
<dbReference type="CDD" id="cd01837">
    <property type="entry name" value="SGNH_plant_lipase_like"/>
    <property type="match status" value="1"/>
</dbReference>
<dbReference type="Pfam" id="PF00657">
    <property type="entry name" value="Lipase_GDSL"/>
    <property type="match status" value="1"/>
</dbReference>
<evidence type="ECO:0000313" key="9">
    <source>
        <dbReference type="EnsemblPlants" id="MELO3C008613.2.1"/>
    </source>
</evidence>
<protein>
    <recommendedName>
        <fullName evidence="10">GDSL esterase/lipase At1g29670-like</fullName>
    </recommendedName>
</protein>
<evidence type="ECO:0000256" key="1">
    <source>
        <dbReference type="ARBA" id="ARBA00004613"/>
    </source>
</evidence>
<dbReference type="InterPro" id="IPR036514">
    <property type="entry name" value="SGNH_hydro_sf"/>
</dbReference>
<dbReference type="InterPro" id="IPR051238">
    <property type="entry name" value="GDSL_esterase/lipase"/>
</dbReference>
<name>A0A9I9CUR0_CUCME</name>
<evidence type="ECO:0000256" key="6">
    <source>
        <dbReference type="ARBA" id="ARBA00022963"/>
    </source>
</evidence>
<dbReference type="RefSeq" id="XP_008441774.2">
    <property type="nucleotide sequence ID" value="XM_008443552.3"/>
</dbReference>
<reference evidence="9" key="1">
    <citation type="submission" date="2023-03" db="UniProtKB">
        <authorList>
            <consortium name="EnsemblPlants"/>
        </authorList>
    </citation>
    <scope>IDENTIFICATION</scope>
</reference>
<keyword evidence="6" id="KW-0442">Lipid degradation</keyword>
<keyword evidence="4 8" id="KW-0732">Signal</keyword>
<comment type="subcellular location">
    <subcellularLocation>
        <location evidence="1">Secreted</location>
    </subcellularLocation>
</comment>
<comment type="similarity">
    <text evidence="2">Belongs to the 'GDSL' lipolytic enzyme family.</text>
</comment>
<dbReference type="InterPro" id="IPR035669">
    <property type="entry name" value="SGNH_plant_lipase-like"/>
</dbReference>
<keyword evidence="7" id="KW-0443">Lipid metabolism</keyword>
<dbReference type="InterPro" id="IPR001087">
    <property type="entry name" value="GDSL"/>
</dbReference>
<feature type="chain" id="PRO_5047393343" description="GDSL esterase/lipase At1g29670-like" evidence="8">
    <location>
        <begin position="29"/>
        <end position="367"/>
    </location>
</feature>
<dbReference type="EnsemblPlants" id="MELO3C008613.2.1">
    <property type="protein sequence ID" value="MELO3C008613.2.1"/>
    <property type="gene ID" value="MELO3C008613.2"/>
</dbReference>
<evidence type="ECO:0000256" key="3">
    <source>
        <dbReference type="ARBA" id="ARBA00022525"/>
    </source>
</evidence>
<dbReference type="eggNOG" id="ENOG502SIKN">
    <property type="taxonomic scope" value="Eukaryota"/>
</dbReference>
<evidence type="ECO:0000256" key="2">
    <source>
        <dbReference type="ARBA" id="ARBA00008668"/>
    </source>
</evidence>
<dbReference type="PANTHER" id="PTHR45650:SF3">
    <property type="entry name" value="OS01G0748500 PROTEIN"/>
    <property type="match status" value="1"/>
</dbReference>
<dbReference type="SUPFAM" id="SSF52266">
    <property type="entry name" value="SGNH hydrolase"/>
    <property type="match status" value="1"/>
</dbReference>
<evidence type="ECO:0008006" key="10">
    <source>
        <dbReference type="Google" id="ProtNLM"/>
    </source>
</evidence>
<dbReference type="PANTHER" id="PTHR45650">
    <property type="entry name" value="GDSL-LIKE LIPASE/ACYLHYDROLASE-RELATED"/>
    <property type="match status" value="1"/>
</dbReference>
<dbReference type="Gene3D" id="3.40.50.1110">
    <property type="entry name" value="SGNH hydrolase"/>
    <property type="match status" value="1"/>
</dbReference>
<evidence type="ECO:0000256" key="5">
    <source>
        <dbReference type="ARBA" id="ARBA00022801"/>
    </source>
</evidence>
<gene>
    <name evidence="9" type="primary">103485831</name>
</gene>
<evidence type="ECO:0000256" key="4">
    <source>
        <dbReference type="ARBA" id="ARBA00022729"/>
    </source>
</evidence>
<sequence>MNMKSHIWYSIVVYVIVLSLEGKSRVFGEPRAPCYFIFGDSLSDNGNNNNLVTRAKANYIPYGIDFPEGTTGRFSNGGNVVDFIAEKLNFSNYIPPFMNTRGFNIAQGVNYASGAAGIRKETGRAQGQVISMDEQLRNHNLIIRQIRQSMRNNDSATMTYLKQCLYMVEIGSNDYLNNYYVPSFYPTSSLFSTQEYANVLIQQLSSQLKSLYGKGARKIATFGVGLLGCTPYARATFETNGSPCVDNINDATQQFNIGLKSLVDQLNSRYNDAKFTMIDVAQISTVQPPNQGQIISDVPCCEVQSDNVQCVPFGRVCGNRSGYLFYDGVHPTAFGYEGLANRSFIAQFPNDTYPCDIQQLVQLKLPS</sequence>